<feature type="transmembrane region" description="Helical" evidence="1">
    <location>
        <begin position="79"/>
        <end position="102"/>
    </location>
</feature>
<keyword evidence="1" id="KW-0812">Transmembrane</keyword>
<keyword evidence="1" id="KW-0472">Membrane</keyword>
<accession>A0ABT9FCH0</accession>
<dbReference type="RefSeq" id="WP_305471653.1">
    <property type="nucleotide sequence ID" value="NZ_JAUYVT010000004.1"/>
</dbReference>
<proteinExistence type="predicted"/>
<feature type="signal peptide" evidence="2">
    <location>
        <begin position="1"/>
        <end position="26"/>
    </location>
</feature>
<gene>
    <name evidence="3" type="ORF">Q8W34_06990</name>
</gene>
<evidence type="ECO:0000313" key="4">
    <source>
        <dbReference type="Proteomes" id="UP001177212"/>
    </source>
</evidence>
<name>A0ABT9FCH0_9GAMM</name>
<reference evidence="3" key="1">
    <citation type="submission" date="2023-07" db="EMBL/GenBank/DDBJ databases">
        <title>Genome content predicts the carbon catabolic preferences of heterotrophic bacteria.</title>
        <authorList>
            <person name="Gralka M."/>
        </authorList>
    </citation>
    <scope>NUCLEOTIDE SEQUENCE</scope>
    <source>
        <strain evidence="3">4G09</strain>
    </source>
</reference>
<evidence type="ECO:0000256" key="2">
    <source>
        <dbReference type="SAM" id="SignalP"/>
    </source>
</evidence>
<protein>
    <submittedName>
        <fullName evidence="3">Uncharacterized protein</fullName>
    </submittedName>
</protein>
<organism evidence="3 4">
    <name type="scientific">Pseudoalteromonas marina</name>
    <dbReference type="NCBI Taxonomy" id="267375"/>
    <lineage>
        <taxon>Bacteria</taxon>
        <taxon>Pseudomonadati</taxon>
        <taxon>Pseudomonadota</taxon>
        <taxon>Gammaproteobacteria</taxon>
        <taxon>Alteromonadales</taxon>
        <taxon>Pseudoalteromonadaceae</taxon>
        <taxon>Pseudoalteromonas</taxon>
    </lineage>
</organism>
<comment type="caution">
    <text evidence="3">The sequence shown here is derived from an EMBL/GenBank/DDBJ whole genome shotgun (WGS) entry which is preliminary data.</text>
</comment>
<sequence>MKNLLKNKAALVAASMAALSTSSVMASTVAASDDFADFHTMVNAWASGGLAVGLSLASLIIGAGIGVAKASPMPALGGVGLAAFFAFGPDVINTLILGGAVLY</sequence>
<evidence type="ECO:0000256" key="1">
    <source>
        <dbReference type="SAM" id="Phobius"/>
    </source>
</evidence>
<feature type="transmembrane region" description="Helical" evidence="1">
    <location>
        <begin position="42"/>
        <end position="67"/>
    </location>
</feature>
<feature type="chain" id="PRO_5045372832" evidence="2">
    <location>
        <begin position="27"/>
        <end position="103"/>
    </location>
</feature>
<evidence type="ECO:0000313" key="3">
    <source>
        <dbReference type="EMBL" id="MDP2564374.1"/>
    </source>
</evidence>
<dbReference type="Proteomes" id="UP001177212">
    <property type="component" value="Unassembled WGS sequence"/>
</dbReference>
<keyword evidence="4" id="KW-1185">Reference proteome</keyword>
<keyword evidence="2" id="KW-0732">Signal</keyword>
<dbReference type="EMBL" id="JAUYVT010000004">
    <property type="protein sequence ID" value="MDP2564374.1"/>
    <property type="molecule type" value="Genomic_DNA"/>
</dbReference>
<keyword evidence="1" id="KW-1133">Transmembrane helix</keyword>